<protein>
    <submittedName>
        <fullName evidence="1">Uncharacterized protein</fullName>
    </submittedName>
</protein>
<evidence type="ECO:0000313" key="2">
    <source>
        <dbReference type="Proteomes" id="UP000024533"/>
    </source>
</evidence>
<name>A0A059J4G9_TRIIM</name>
<dbReference type="HOGENOM" id="CLU_2086495_0_0_1"/>
<reference evidence="1 2" key="1">
    <citation type="submission" date="2014-02" db="EMBL/GenBank/DDBJ databases">
        <title>The Genome Sequence of Trichophyton interdigitale MR816.</title>
        <authorList>
            <consortium name="The Broad Institute Genomics Platform"/>
            <person name="Cuomo C.A."/>
            <person name="White T.C."/>
            <person name="Graser Y."/>
            <person name="Martinez-Rossi N."/>
            <person name="Heitman J."/>
            <person name="Young S.K."/>
            <person name="Zeng Q."/>
            <person name="Gargeya S."/>
            <person name="Abouelleil A."/>
            <person name="Alvarado L."/>
            <person name="Chapman S.B."/>
            <person name="Gainer-Dewar J."/>
            <person name="Goldberg J."/>
            <person name="Griggs A."/>
            <person name="Gujja S."/>
            <person name="Hansen M."/>
            <person name="Howarth C."/>
            <person name="Imamovic A."/>
            <person name="Larimer J."/>
            <person name="Martinez D."/>
            <person name="Murphy C."/>
            <person name="Pearson M.D."/>
            <person name="Persinoti G."/>
            <person name="Poon T."/>
            <person name="Priest M."/>
            <person name="Roberts A.D."/>
            <person name="Saif S."/>
            <person name="Shea T.D."/>
            <person name="Sykes S.N."/>
            <person name="Wortman J."/>
            <person name="Nusbaum C."/>
            <person name="Birren B."/>
        </authorList>
    </citation>
    <scope>NUCLEOTIDE SEQUENCE [LARGE SCALE GENOMIC DNA]</scope>
    <source>
        <strain evidence="1 2">MR816</strain>
    </source>
</reference>
<sequence length="117" mass="12333">MTASNAKLLCSARMVSVSAPKTPVEATCKSPKQCKDGQCVCPKDTCGDNCKECKPPMKCKNGQCSCPLGTCGNDCKECKAPKQCQNGQCVCSKDTCGADCKEVRSAIHQPANPILTI</sequence>
<proteinExistence type="predicted"/>
<dbReference type="Proteomes" id="UP000024533">
    <property type="component" value="Unassembled WGS sequence"/>
</dbReference>
<dbReference type="STRING" id="1215338.A0A059J4G9"/>
<keyword evidence="2" id="KW-1185">Reference proteome</keyword>
<dbReference type="AlphaFoldDB" id="A0A059J4G9"/>
<evidence type="ECO:0000313" key="1">
    <source>
        <dbReference type="EMBL" id="KDB22730.1"/>
    </source>
</evidence>
<dbReference type="OrthoDB" id="263283at2759"/>
<organism evidence="1 2">
    <name type="scientific">Trichophyton interdigitale (strain MR816)</name>
    <dbReference type="NCBI Taxonomy" id="1215338"/>
    <lineage>
        <taxon>Eukaryota</taxon>
        <taxon>Fungi</taxon>
        <taxon>Dikarya</taxon>
        <taxon>Ascomycota</taxon>
        <taxon>Pezizomycotina</taxon>
        <taxon>Eurotiomycetes</taxon>
        <taxon>Eurotiomycetidae</taxon>
        <taxon>Onygenales</taxon>
        <taxon>Arthrodermataceae</taxon>
        <taxon>Trichophyton</taxon>
    </lineage>
</organism>
<accession>A0A059J4G9</accession>
<comment type="caution">
    <text evidence="1">The sequence shown here is derived from an EMBL/GenBank/DDBJ whole genome shotgun (WGS) entry which is preliminary data.</text>
</comment>
<dbReference type="EMBL" id="AOKY01000339">
    <property type="protein sequence ID" value="KDB22730.1"/>
    <property type="molecule type" value="Genomic_DNA"/>
</dbReference>
<gene>
    <name evidence="1" type="ORF">H109_05352</name>
</gene>